<accession>A0A2K2FU61</accession>
<dbReference type="SUPFAM" id="SSF51445">
    <property type="entry name" value="(Trans)glycosidases"/>
    <property type="match status" value="1"/>
</dbReference>
<reference evidence="10 11" key="1">
    <citation type="submission" date="2016-05" db="EMBL/GenBank/DDBJ databases">
        <title>Complete genome sequence of Novosphingobium guangzhouense SA925(T).</title>
        <authorList>
            <person name="Sha S."/>
        </authorList>
    </citation>
    <scope>NUCLEOTIDE SEQUENCE [LARGE SCALE GENOMIC DNA]</scope>
    <source>
        <strain evidence="10 11">SA925</strain>
    </source>
</reference>
<dbReference type="GO" id="GO:0004134">
    <property type="term" value="F:4-alpha-glucanotransferase activity"/>
    <property type="evidence" value="ECO:0007669"/>
    <property type="project" value="UniProtKB-EC"/>
</dbReference>
<keyword evidence="6" id="KW-0808">Transferase</keyword>
<evidence type="ECO:0000256" key="9">
    <source>
        <dbReference type="ARBA" id="ARBA00031501"/>
    </source>
</evidence>
<proteinExistence type="inferred from homology"/>
<evidence type="ECO:0000256" key="1">
    <source>
        <dbReference type="ARBA" id="ARBA00000439"/>
    </source>
</evidence>
<keyword evidence="7" id="KW-0119">Carbohydrate metabolism</keyword>
<dbReference type="EC" id="2.4.1.25" evidence="3"/>
<evidence type="ECO:0000256" key="8">
    <source>
        <dbReference type="ARBA" id="ARBA00031423"/>
    </source>
</evidence>
<sequence length="632" mass="69206">MAGIRDDALGRLAAKAGLLATWEDADGRTRQVAPETLRAALRSLGLPCETEQDGVENLYRLDAQQQRSFLTLDAGDPLLEAGRLVLESGEAYDVAAGIVLDTPGYHRIETADRVVRLAVAPAAAPDVRTITGVERAWGPAVQIYSLRGEREAGFGDIAALTHFVQSAARSGAHLAAINPVHALFVADPARCSPYAPSNRETLNPLYAAPDRDDEANSGDLIDWPSAAAARLAHLHAEYRGFAGSPEFDRFAEDSVVMDHALFDALSVHFTQRGLTADWSSWPYSFRQPGTADVRRFTEEYGDAVRFQIYLQWRVNEGMRSVQTAAKNAGMAIRLVADLAVGLHPRGSHSWSRRSELLEGLTLGAPPDMFQADGQGWGITGFSPTALAETDFDPFLRTVRKALSFAGGIRVDHALGLERLWLIPDGADPRDGVYLQQPFNDLVRLLVLEAHRHHALVIAEDLGTVPDGLRDKMQARNLLGMRLTTFERDSEGGFVDPAEWTPAAVAMTSTHDLIPIAGWWAGTDIEWRQRLGRAGESEAERSIDRVRLWPELDRPEPDEPAPVVDKVVSQVACASCELAIVPLEDLLGQAEATNMPGTIDEHPNWRRRLPQVDILSDPAAARRAALLSKERPR</sequence>
<dbReference type="Proteomes" id="UP000236327">
    <property type="component" value="Unassembled WGS sequence"/>
</dbReference>
<organism evidence="10 11">
    <name type="scientific">Novosphingobium guangzhouense</name>
    <dbReference type="NCBI Taxonomy" id="1850347"/>
    <lineage>
        <taxon>Bacteria</taxon>
        <taxon>Pseudomonadati</taxon>
        <taxon>Pseudomonadota</taxon>
        <taxon>Alphaproteobacteria</taxon>
        <taxon>Sphingomonadales</taxon>
        <taxon>Sphingomonadaceae</taxon>
        <taxon>Novosphingobium</taxon>
    </lineage>
</organism>
<evidence type="ECO:0000256" key="3">
    <source>
        <dbReference type="ARBA" id="ARBA00012560"/>
    </source>
</evidence>
<dbReference type="RefSeq" id="WP_103098851.1">
    <property type="nucleotide sequence ID" value="NZ_LYMM01000079.1"/>
</dbReference>
<dbReference type="PANTHER" id="PTHR32438:SF5">
    <property type="entry name" value="4-ALPHA-GLUCANOTRANSFERASE DPE1, CHLOROPLASTIC_AMYLOPLASTIC"/>
    <property type="match status" value="1"/>
</dbReference>
<dbReference type="PANTHER" id="PTHR32438">
    <property type="entry name" value="4-ALPHA-GLUCANOTRANSFERASE DPE1, CHLOROPLASTIC/AMYLOPLASTIC"/>
    <property type="match status" value="1"/>
</dbReference>
<dbReference type="InterPro" id="IPR017853">
    <property type="entry name" value="GH"/>
</dbReference>
<dbReference type="InterPro" id="IPR003385">
    <property type="entry name" value="Glyco_hydro_77"/>
</dbReference>
<dbReference type="Gene3D" id="3.20.20.80">
    <property type="entry name" value="Glycosidases"/>
    <property type="match status" value="1"/>
</dbReference>
<comment type="caution">
    <text evidence="10">The sequence shown here is derived from an EMBL/GenBank/DDBJ whole genome shotgun (WGS) entry which is preliminary data.</text>
</comment>
<evidence type="ECO:0000256" key="4">
    <source>
        <dbReference type="ARBA" id="ARBA00020295"/>
    </source>
</evidence>
<comment type="catalytic activity">
    <reaction evidence="1">
        <text>Transfers a segment of a (1-&gt;4)-alpha-D-glucan to a new position in an acceptor, which may be glucose or a (1-&gt;4)-alpha-D-glucan.</text>
        <dbReference type="EC" id="2.4.1.25"/>
    </reaction>
</comment>
<keyword evidence="11" id="KW-1185">Reference proteome</keyword>
<evidence type="ECO:0000313" key="10">
    <source>
        <dbReference type="EMBL" id="PNU02321.1"/>
    </source>
</evidence>
<keyword evidence="5" id="KW-0328">Glycosyltransferase</keyword>
<evidence type="ECO:0000256" key="2">
    <source>
        <dbReference type="ARBA" id="ARBA00005684"/>
    </source>
</evidence>
<protein>
    <recommendedName>
        <fullName evidence="4">4-alpha-glucanotransferase</fullName>
        <ecNumber evidence="3">2.4.1.25</ecNumber>
    </recommendedName>
    <alternativeName>
        <fullName evidence="8">Amylomaltase</fullName>
    </alternativeName>
    <alternativeName>
        <fullName evidence="9">Disproportionating enzyme</fullName>
    </alternativeName>
</protein>
<name>A0A2K2FU61_9SPHN</name>
<evidence type="ECO:0000256" key="5">
    <source>
        <dbReference type="ARBA" id="ARBA00022676"/>
    </source>
</evidence>
<dbReference type="AlphaFoldDB" id="A0A2K2FU61"/>
<comment type="similarity">
    <text evidence="2">Belongs to the disproportionating enzyme family.</text>
</comment>
<dbReference type="GO" id="GO:0005975">
    <property type="term" value="P:carbohydrate metabolic process"/>
    <property type="evidence" value="ECO:0007669"/>
    <property type="project" value="InterPro"/>
</dbReference>
<gene>
    <name evidence="10" type="ORF">A8V01_26585</name>
</gene>
<dbReference type="Pfam" id="PF02446">
    <property type="entry name" value="Glyco_hydro_77"/>
    <property type="match status" value="1"/>
</dbReference>
<dbReference type="OrthoDB" id="9761577at2"/>
<evidence type="ECO:0000256" key="7">
    <source>
        <dbReference type="ARBA" id="ARBA00023277"/>
    </source>
</evidence>
<dbReference type="EMBL" id="LYMM01000079">
    <property type="protein sequence ID" value="PNU02321.1"/>
    <property type="molecule type" value="Genomic_DNA"/>
</dbReference>
<evidence type="ECO:0000256" key="6">
    <source>
        <dbReference type="ARBA" id="ARBA00022679"/>
    </source>
</evidence>
<evidence type="ECO:0000313" key="11">
    <source>
        <dbReference type="Proteomes" id="UP000236327"/>
    </source>
</evidence>